<feature type="chain" id="PRO_5022828263" evidence="6">
    <location>
        <begin position="29"/>
        <end position="132"/>
    </location>
</feature>
<evidence type="ECO:0000256" key="1">
    <source>
        <dbReference type="ARBA" id="ARBA00004141"/>
    </source>
</evidence>
<dbReference type="InterPro" id="IPR005178">
    <property type="entry name" value="Ostalpha/TMEM184C"/>
</dbReference>
<evidence type="ECO:0000313" key="8">
    <source>
        <dbReference type="Proteomes" id="UP000325313"/>
    </source>
</evidence>
<evidence type="ECO:0000256" key="2">
    <source>
        <dbReference type="ARBA" id="ARBA00022692"/>
    </source>
</evidence>
<keyword evidence="4 5" id="KW-0472">Membrane</keyword>
<evidence type="ECO:0000256" key="6">
    <source>
        <dbReference type="SAM" id="SignalP"/>
    </source>
</evidence>
<feature type="transmembrane region" description="Helical" evidence="5">
    <location>
        <begin position="94"/>
        <end position="115"/>
    </location>
</feature>
<keyword evidence="3 5" id="KW-1133">Transmembrane helix</keyword>
<dbReference type="AlphaFoldDB" id="A0A5B0M974"/>
<gene>
    <name evidence="7" type="ORF">PGTUg99_012615</name>
</gene>
<comment type="subcellular location">
    <subcellularLocation>
        <location evidence="1">Membrane</location>
        <topology evidence="1">Multi-pass membrane protein</topology>
    </subcellularLocation>
</comment>
<dbReference type="GO" id="GO:0016020">
    <property type="term" value="C:membrane"/>
    <property type="evidence" value="ECO:0007669"/>
    <property type="project" value="UniProtKB-SubCell"/>
</dbReference>
<accession>A0A5B0M974</accession>
<evidence type="ECO:0000256" key="4">
    <source>
        <dbReference type="ARBA" id="ARBA00023136"/>
    </source>
</evidence>
<keyword evidence="6" id="KW-0732">Signal</keyword>
<evidence type="ECO:0000256" key="3">
    <source>
        <dbReference type="ARBA" id="ARBA00022989"/>
    </source>
</evidence>
<evidence type="ECO:0000313" key="7">
    <source>
        <dbReference type="EMBL" id="KAA1072530.1"/>
    </source>
</evidence>
<dbReference type="PANTHER" id="PTHR23423">
    <property type="entry name" value="ORGANIC SOLUTE TRANSPORTER-RELATED"/>
    <property type="match status" value="1"/>
</dbReference>
<evidence type="ECO:0000256" key="5">
    <source>
        <dbReference type="SAM" id="Phobius"/>
    </source>
</evidence>
<sequence length="132" mass="15168">MIPHSTAPKMLQSSILLLLALSLACVNAYECPEENKEEVDRDGFFHEGFHVGWDMHHVGWAAAGVMASIATIASLANIYLQCKNYNKPLEQRQIVRILLMPAIYSISSFFAYRYYRHYVYFAIIRSRSILHI</sequence>
<feature type="transmembrane region" description="Helical" evidence="5">
    <location>
        <begin position="58"/>
        <end position="82"/>
    </location>
</feature>
<dbReference type="EMBL" id="VDEP01000478">
    <property type="protein sequence ID" value="KAA1072530.1"/>
    <property type="molecule type" value="Genomic_DNA"/>
</dbReference>
<feature type="signal peptide" evidence="6">
    <location>
        <begin position="1"/>
        <end position="28"/>
    </location>
</feature>
<dbReference type="Pfam" id="PF03619">
    <property type="entry name" value="Solute_trans_a"/>
    <property type="match status" value="1"/>
</dbReference>
<keyword evidence="2 5" id="KW-0812">Transmembrane</keyword>
<dbReference type="Proteomes" id="UP000325313">
    <property type="component" value="Unassembled WGS sequence"/>
</dbReference>
<reference evidence="7 8" key="1">
    <citation type="submission" date="2019-05" db="EMBL/GenBank/DDBJ databases">
        <title>Emergence of the Ug99 lineage of the wheat stem rust pathogen through somatic hybridization.</title>
        <authorList>
            <person name="Li F."/>
            <person name="Upadhyaya N.M."/>
            <person name="Sperschneider J."/>
            <person name="Matny O."/>
            <person name="Nguyen-Phuc H."/>
            <person name="Mago R."/>
            <person name="Raley C."/>
            <person name="Miller M.E."/>
            <person name="Silverstein K.A.T."/>
            <person name="Henningsen E."/>
            <person name="Hirsch C.D."/>
            <person name="Visser B."/>
            <person name="Pretorius Z.A."/>
            <person name="Steffenson B.J."/>
            <person name="Schwessinger B."/>
            <person name="Dodds P.N."/>
            <person name="Figueroa M."/>
        </authorList>
    </citation>
    <scope>NUCLEOTIDE SEQUENCE [LARGE SCALE GENOMIC DNA]</scope>
    <source>
        <strain evidence="7 8">Ug99</strain>
    </source>
</reference>
<protein>
    <submittedName>
        <fullName evidence="7">Uncharacterized protein</fullName>
    </submittedName>
</protein>
<comment type="caution">
    <text evidence="7">The sequence shown here is derived from an EMBL/GenBank/DDBJ whole genome shotgun (WGS) entry which is preliminary data.</text>
</comment>
<proteinExistence type="predicted"/>
<name>A0A5B0M974_PUCGR</name>
<organism evidence="7 8">
    <name type="scientific">Puccinia graminis f. sp. tritici</name>
    <dbReference type="NCBI Taxonomy" id="56615"/>
    <lineage>
        <taxon>Eukaryota</taxon>
        <taxon>Fungi</taxon>
        <taxon>Dikarya</taxon>
        <taxon>Basidiomycota</taxon>
        <taxon>Pucciniomycotina</taxon>
        <taxon>Pucciniomycetes</taxon>
        <taxon>Pucciniales</taxon>
        <taxon>Pucciniaceae</taxon>
        <taxon>Puccinia</taxon>
    </lineage>
</organism>